<gene>
    <name evidence="1" type="ORF">K8U91_03395</name>
</gene>
<proteinExistence type="predicted"/>
<dbReference type="RefSeq" id="WP_273305552.1">
    <property type="nucleotide sequence ID" value="NZ_DYUD01000011.1"/>
</dbReference>
<name>A0A921SUP2_9BACT</name>
<sequence length="128" mass="15074">MKNKTRLAFANEKKCRHADALKEQGFISWTMYRNRFYIGDIVYLFMSDDRYVRFKTVVVETDCERGDTAYWIIPAPKDKTYKLKLIAEYEGDELGEEVLARYGFKGGKSLERTICNKIDLLNYIQSVF</sequence>
<dbReference type="EMBL" id="DYUD01000011">
    <property type="protein sequence ID" value="HJG88509.1"/>
    <property type="molecule type" value="Genomic_DNA"/>
</dbReference>
<dbReference type="Proteomes" id="UP000757103">
    <property type="component" value="Unassembled WGS sequence"/>
</dbReference>
<dbReference type="AlphaFoldDB" id="A0A921SUP2"/>
<evidence type="ECO:0000313" key="1">
    <source>
        <dbReference type="EMBL" id="HJG88509.1"/>
    </source>
</evidence>
<reference evidence="1" key="1">
    <citation type="journal article" date="2021" name="PeerJ">
        <title>Extensive microbial diversity within the chicken gut microbiome revealed by metagenomics and culture.</title>
        <authorList>
            <person name="Gilroy R."/>
            <person name="Ravi A."/>
            <person name="Getino M."/>
            <person name="Pursley I."/>
            <person name="Horton D.L."/>
            <person name="Alikhan N.F."/>
            <person name="Baker D."/>
            <person name="Gharbi K."/>
            <person name="Hall N."/>
            <person name="Watson M."/>
            <person name="Adriaenssens E.M."/>
            <person name="Foster-Nyarko E."/>
            <person name="Jarju S."/>
            <person name="Secka A."/>
            <person name="Antonio M."/>
            <person name="Oren A."/>
            <person name="Chaudhuri R.R."/>
            <person name="La Ragione R."/>
            <person name="Hildebrand F."/>
            <person name="Pallen M.J."/>
        </authorList>
    </citation>
    <scope>NUCLEOTIDE SEQUENCE</scope>
    <source>
        <strain evidence="1">CHK121-7720</strain>
    </source>
</reference>
<protein>
    <submittedName>
        <fullName evidence="1">Uncharacterized protein</fullName>
    </submittedName>
</protein>
<evidence type="ECO:0000313" key="2">
    <source>
        <dbReference type="Proteomes" id="UP000757103"/>
    </source>
</evidence>
<organism evidence="1 2">
    <name type="scientific">Barnesiella viscericola</name>
    <dbReference type="NCBI Taxonomy" id="397865"/>
    <lineage>
        <taxon>Bacteria</taxon>
        <taxon>Pseudomonadati</taxon>
        <taxon>Bacteroidota</taxon>
        <taxon>Bacteroidia</taxon>
        <taxon>Bacteroidales</taxon>
        <taxon>Barnesiellaceae</taxon>
        <taxon>Barnesiella</taxon>
    </lineage>
</organism>
<reference evidence="1" key="2">
    <citation type="submission" date="2021-09" db="EMBL/GenBank/DDBJ databases">
        <authorList>
            <person name="Gilroy R."/>
        </authorList>
    </citation>
    <scope>NUCLEOTIDE SEQUENCE</scope>
    <source>
        <strain evidence="1">CHK121-7720</strain>
    </source>
</reference>
<comment type="caution">
    <text evidence="1">The sequence shown here is derived from an EMBL/GenBank/DDBJ whole genome shotgun (WGS) entry which is preliminary data.</text>
</comment>
<accession>A0A921SUP2</accession>